<feature type="binding site" evidence="7">
    <location>
        <position position="54"/>
    </location>
    <ligand>
        <name>glyoxylate</name>
        <dbReference type="ChEBI" id="CHEBI:36655"/>
    </ligand>
</feature>
<dbReference type="SUPFAM" id="SSF51395">
    <property type="entry name" value="FMN-linked oxidoreductases"/>
    <property type="match status" value="1"/>
</dbReference>
<dbReference type="EMBL" id="JABEMC010000002">
    <property type="protein sequence ID" value="NNG78624.1"/>
    <property type="molecule type" value="Genomic_DNA"/>
</dbReference>
<dbReference type="CDD" id="cd02809">
    <property type="entry name" value="alpha_hydroxyacid_oxid_FMN"/>
    <property type="match status" value="1"/>
</dbReference>
<feature type="binding site" evidence="7">
    <location>
        <position position="276"/>
    </location>
    <ligand>
        <name>FMN</name>
        <dbReference type="ChEBI" id="CHEBI:58210"/>
    </ligand>
</feature>
<dbReference type="InterPro" id="IPR037396">
    <property type="entry name" value="FMN_HAD"/>
</dbReference>
<evidence type="ECO:0000256" key="6">
    <source>
        <dbReference type="PIRSR" id="PIRSR000138-1"/>
    </source>
</evidence>
<evidence type="ECO:0000256" key="1">
    <source>
        <dbReference type="ARBA" id="ARBA00001917"/>
    </source>
</evidence>
<dbReference type="GO" id="GO:0010181">
    <property type="term" value="F:FMN binding"/>
    <property type="evidence" value="ECO:0007669"/>
    <property type="project" value="InterPro"/>
</dbReference>
<dbReference type="GO" id="GO:0016614">
    <property type="term" value="F:oxidoreductase activity, acting on CH-OH group of donors"/>
    <property type="evidence" value="ECO:0007669"/>
    <property type="project" value="UniProtKB-ARBA"/>
</dbReference>
<dbReference type="PANTHER" id="PTHR10578">
    <property type="entry name" value="S -2-HYDROXY-ACID OXIDASE-RELATED"/>
    <property type="match status" value="1"/>
</dbReference>
<feature type="binding site" evidence="7">
    <location>
        <position position="160"/>
    </location>
    <ligand>
        <name>glyoxylate</name>
        <dbReference type="ChEBI" id="CHEBI:36655"/>
    </ligand>
</feature>
<dbReference type="PIRSF" id="PIRSF000138">
    <property type="entry name" value="Al-hdrx_acd_dh"/>
    <property type="match status" value="1"/>
</dbReference>
<dbReference type="InterPro" id="IPR012133">
    <property type="entry name" value="Alpha-hydoxy_acid_DH_FMN"/>
</dbReference>
<accession>A0A849AVC7</accession>
<evidence type="ECO:0000256" key="3">
    <source>
        <dbReference type="ARBA" id="ARBA00022643"/>
    </source>
</evidence>
<feature type="binding site" evidence="7">
    <location>
        <position position="195"/>
    </location>
    <ligand>
        <name>glyoxylate</name>
        <dbReference type="ChEBI" id="CHEBI:36655"/>
    </ligand>
</feature>
<feature type="binding site" evidence="7">
    <location>
        <position position="136"/>
    </location>
    <ligand>
        <name>FMN</name>
        <dbReference type="ChEBI" id="CHEBI:58210"/>
    </ligand>
</feature>
<evidence type="ECO:0000313" key="9">
    <source>
        <dbReference type="EMBL" id="NNG78624.1"/>
    </source>
</evidence>
<comment type="caution">
    <text evidence="9">The sequence shown here is derived from an EMBL/GenBank/DDBJ whole genome shotgun (WGS) entry which is preliminary data.</text>
</comment>
<evidence type="ECO:0000313" key="10">
    <source>
        <dbReference type="Proteomes" id="UP000549517"/>
    </source>
</evidence>
<comment type="cofactor">
    <cofactor evidence="1">
        <name>FMN</name>
        <dbReference type="ChEBI" id="CHEBI:58210"/>
    </cofactor>
</comment>
<feature type="domain" description="FMN hydroxy acid dehydrogenase" evidence="8">
    <location>
        <begin position="28"/>
        <end position="405"/>
    </location>
</feature>
<dbReference type="InterPro" id="IPR000262">
    <property type="entry name" value="FMN-dep_DH"/>
</dbReference>
<dbReference type="InterPro" id="IPR013785">
    <property type="entry name" value="Aldolase_TIM"/>
</dbReference>
<dbReference type="InterPro" id="IPR008259">
    <property type="entry name" value="FMN_hydac_DH_AS"/>
</dbReference>
<dbReference type="PROSITE" id="PS51349">
    <property type="entry name" value="FMN_HYDROXY_ACID_DH_2"/>
    <property type="match status" value="1"/>
</dbReference>
<feature type="binding site" evidence="7">
    <location>
        <begin position="354"/>
        <end position="355"/>
    </location>
    <ligand>
        <name>FMN</name>
        <dbReference type="ChEBI" id="CHEBI:58210"/>
    </ligand>
</feature>
<gene>
    <name evidence="9" type="ORF">HLA91_04435</name>
</gene>
<name>A0A849AVC7_9MICO</name>
<dbReference type="PANTHER" id="PTHR10578:SF107">
    <property type="entry name" value="2-HYDROXYACID OXIDASE 1"/>
    <property type="match status" value="1"/>
</dbReference>
<dbReference type="Gene3D" id="3.20.20.70">
    <property type="entry name" value="Aldolase class I"/>
    <property type="match status" value="1"/>
</dbReference>
<keyword evidence="4" id="KW-0560">Oxidoreductase</keyword>
<feature type="binding site" evidence="7">
    <location>
        <position position="303"/>
    </location>
    <ligand>
        <name>glyoxylate</name>
        <dbReference type="ChEBI" id="CHEBI:36655"/>
    </ligand>
</feature>
<evidence type="ECO:0000256" key="5">
    <source>
        <dbReference type="ARBA" id="ARBA00024042"/>
    </source>
</evidence>
<feature type="binding site" evidence="7">
    <location>
        <position position="186"/>
    </location>
    <ligand>
        <name>FMN</name>
        <dbReference type="ChEBI" id="CHEBI:58210"/>
    </ligand>
</feature>
<evidence type="ECO:0000256" key="7">
    <source>
        <dbReference type="PIRSR" id="PIRSR000138-2"/>
    </source>
</evidence>
<feature type="active site" description="Proton acceptor" evidence="6">
    <location>
        <position position="300"/>
    </location>
</feature>
<comment type="similarity">
    <text evidence="5">Belongs to the FMN-dependent alpha-hydroxy acid dehydrogenase family.</text>
</comment>
<dbReference type="FunFam" id="3.20.20.70:FF:000029">
    <property type="entry name" value="L-lactate dehydrogenase"/>
    <property type="match status" value="1"/>
</dbReference>
<evidence type="ECO:0000256" key="4">
    <source>
        <dbReference type="ARBA" id="ARBA00023002"/>
    </source>
</evidence>
<proteinExistence type="inferred from homology"/>
<dbReference type="Pfam" id="PF01070">
    <property type="entry name" value="FMN_dh"/>
    <property type="match status" value="1"/>
</dbReference>
<dbReference type="AlphaFoldDB" id="A0A849AVC7"/>
<reference evidence="9 10" key="1">
    <citation type="submission" date="2020-05" db="EMBL/GenBank/DDBJ databases">
        <title>MicrobeNet Type strains.</title>
        <authorList>
            <person name="Nicholson A.C."/>
        </authorList>
    </citation>
    <scope>NUCLEOTIDE SEQUENCE [LARGE SCALE GENOMIC DNA]</scope>
    <source>
        <strain evidence="9 10">CCUG 46604</strain>
    </source>
</reference>
<feature type="binding site" evidence="7">
    <location>
        <begin position="107"/>
        <end position="109"/>
    </location>
    <ligand>
        <name>FMN</name>
        <dbReference type="ChEBI" id="CHEBI:58210"/>
    </ligand>
</feature>
<feature type="binding site" evidence="7">
    <location>
        <position position="158"/>
    </location>
    <ligand>
        <name>FMN</name>
        <dbReference type="ChEBI" id="CHEBI:58210"/>
    </ligand>
</feature>
<dbReference type="Proteomes" id="UP000549517">
    <property type="component" value="Unassembled WGS sequence"/>
</dbReference>
<feature type="binding site" evidence="7">
    <location>
        <position position="298"/>
    </location>
    <ligand>
        <name>FMN</name>
        <dbReference type="ChEBI" id="CHEBI:58210"/>
    </ligand>
</feature>
<organism evidence="9 10">
    <name type="scientific">Brevibacterium luteolum</name>
    <dbReference type="NCBI Taxonomy" id="199591"/>
    <lineage>
        <taxon>Bacteria</taxon>
        <taxon>Bacillati</taxon>
        <taxon>Actinomycetota</taxon>
        <taxon>Actinomycetes</taxon>
        <taxon>Micrococcales</taxon>
        <taxon>Brevibacteriaceae</taxon>
        <taxon>Brevibacterium</taxon>
    </lineage>
</organism>
<evidence type="ECO:0000259" key="8">
    <source>
        <dbReference type="PROSITE" id="PS51349"/>
    </source>
</evidence>
<protein>
    <submittedName>
        <fullName evidence="9">Alpha-hydroxy-acid oxidizing protein</fullName>
    </submittedName>
</protein>
<dbReference type="RefSeq" id="WP_170273718.1">
    <property type="nucleotide sequence ID" value="NZ_BAAAKH010000007.1"/>
</dbReference>
<sequence>MALRRRIPRWADLGPLLQFDLQRNRRQARLTRVSSVEDLRRIAKRRTPTGPFDYVDGAAESESTHYGNRDAFGELTFIPAILAANDDIDLRATVAGETFELPVGIAPTGFTRMMQAEGEVAGVRAAERAGVPFSLSTMGTQSIEDVAAAAPNATKWFQLYLWRDREASLDLIQRAWAAGYRNLLVTVDTAVSGRRLRDVRNGLSVPPKLTIGTVLDASYRPEWWFNFLTTDPLTFASLSDDTSSLAALVNGMFDPTLSMEDLAWIREQWPGKLFVKGVLTAEDTQRSLDNGADGLVVSNHGGRQLDRAPTSFDALPVVRAAAGDDVEIILDSGIMHGADILAALAYGADFTLIGRAYLYGLMAAGEAGVRKVLELLEAQMRVTMHLMGAATLADLNPDMIRRAERDRGEG</sequence>
<feature type="binding site" evidence="7">
    <location>
        <position position="300"/>
    </location>
    <ligand>
        <name>glyoxylate</name>
        <dbReference type="ChEBI" id="CHEBI:36655"/>
    </ligand>
</feature>
<dbReference type="PROSITE" id="PS00557">
    <property type="entry name" value="FMN_HYDROXY_ACID_DH_1"/>
    <property type="match status" value="1"/>
</dbReference>
<evidence type="ECO:0000256" key="2">
    <source>
        <dbReference type="ARBA" id="ARBA00022630"/>
    </source>
</evidence>
<keyword evidence="3 7" id="KW-0288">FMN</keyword>
<keyword evidence="2 7" id="KW-0285">Flavoprotein</keyword>